<dbReference type="Pfam" id="PF13385">
    <property type="entry name" value="Laminin_G_3"/>
    <property type="match status" value="1"/>
</dbReference>
<dbReference type="Gene3D" id="2.60.120.200">
    <property type="match status" value="1"/>
</dbReference>
<keyword evidence="1" id="KW-0472">Membrane</keyword>
<reference evidence="3 4" key="1">
    <citation type="submission" date="2017-07" db="EMBL/GenBank/DDBJ databases">
        <title>Genome Sequence of Arenibacter algicola Strain SMS7 Isolated from a culture of the Diatom Skeletonema marinoi.</title>
        <authorList>
            <person name="Topel M."/>
            <person name="Pinder M.I.M."/>
            <person name="Johansson O.N."/>
            <person name="Kourtchenko O."/>
            <person name="Godhe A."/>
            <person name="Clarke A.K."/>
        </authorList>
    </citation>
    <scope>NUCLEOTIDE SEQUENCE [LARGE SCALE GENOMIC DNA]</scope>
    <source>
        <strain evidence="3 4">SMS7</strain>
    </source>
</reference>
<feature type="domain" description="Endonuclease/exonuclease/phosphatase" evidence="2">
    <location>
        <begin position="299"/>
        <end position="554"/>
    </location>
</feature>
<evidence type="ECO:0000313" key="3">
    <source>
        <dbReference type="EMBL" id="ASO05561.1"/>
    </source>
</evidence>
<dbReference type="InterPro" id="IPR013320">
    <property type="entry name" value="ConA-like_dom_sf"/>
</dbReference>
<sequence>MNQVFCKSFHSSEILLFNYKLRPLTHGLRVLFSRIVKFAPILIILLICQLAISQQAVFQMDFDDNSFEEKIISKDHAIYMVDLQQSQFAEGLSGYALDLSANASLRRPVKLNKGSFPVLTEQSSFSVQIWVKTLANAKMGAVIAGNKNTDKLSNIGWQIYTQDNGAWALSLSDGKNRYDYRPTAERQAVNDGRWHQILLSIDRDKDELWVYFDGKNLAIYNMPELKGLESELATVIGGSDEKWEYGSYGQWNAFNGFLDEIKVWDSAIDAETVEKLYSQYYPISENNPLVFDARHLKVLTWNIWHGGNRYGKEVGVQRVIETIKATNADIVGLIETYGSGEIIADSLGYYFYLISSNLSIMSRYPITETIKIFKPFNFGGVKLNMGPSKELIFFDTWLHYLPDYSKSIITENKSPKALIADEENTRQGEIKEILKGITPYLKYTDEIPVIMVGDFNMGSHLDWTKETKDIHYGKIVEWPESKEMYLAGFIDSYRELHIDPLLDPGFTWTPRAATSSDKYGLRDRIDYIYYKGKSLNVLESKVIDYHPVMFPSDHAAVFSVFQLN</sequence>
<evidence type="ECO:0000256" key="1">
    <source>
        <dbReference type="SAM" id="Phobius"/>
    </source>
</evidence>
<organism evidence="3 4">
    <name type="scientific">Arenibacter algicola</name>
    <dbReference type="NCBI Taxonomy" id="616991"/>
    <lineage>
        <taxon>Bacteria</taxon>
        <taxon>Pseudomonadati</taxon>
        <taxon>Bacteroidota</taxon>
        <taxon>Flavobacteriia</taxon>
        <taxon>Flavobacteriales</taxon>
        <taxon>Flavobacteriaceae</taxon>
        <taxon>Arenibacter</taxon>
    </lineage>
</organism>
<dbReference type="PANTHER" id="PTHR41349">
    <property type="match status" value="1"/>
</dbReference>
<dbReference type="AlphaFoldDB" id="A0A221UXE4"/>
<dbReference type="eggNOG" id="COG1524">
    <property type="taxonomic scope" value="Bacteria"/>
</dbReference>
<dbReference type="RefSeq" id="WP_093978289.1">
    <property type="nucleotide sequence ID" value="NZ_CP022515.1"/>
</dbReference>
<dbReference type="GO" id="GO:0030246">
    <property type="term" value="F:carbohydrate binding"/>
    <property type="evidence" value="ECO:0007669"/>
    <property type="project" value="UniProtKB-KW"/>
</dbReference>
<keyword evidence="1" id="KW-0812">Transmembrane</keyword>
<proteinExistence type="predicted"/>
<dbReference type="PANTHER" id="PTHR41349:SF1">
    <property type="entry name" value="PROTEIN CBG08683"/>
    <property type="match status" value="1"/>
</dbReference>
<dbReference type="KEGG" id="aalg:AREALGSMS7_02103"/>
<dbReference type="GO" id="GO:0004553">
    <property type="term" value="F:hydrolase activity, hydrolyzing O-glycosyl compounds"/>
    <property type="evidence" value="ECO:0007669"/>
    <property type="project" value="UniProtKB-ARBA"/>
</dbReference>
<protein>
    <submittedName>
        <fullName evidence="3">Concanavalin A-like lectin/glucanases superfamily protein</fullName>
    </submittedName>
</protein>
<dbReference type="GO" id="GO:0005975">
    <property type="term" value="P:carbohydrate metabolic process"/>
    <property type="evidence" value="ECO:0007669"/>
    <property type="project" value="UniProtKB-ARBA"/>
</dbReference>
<evidence type="ECO:0000313" key="4">
    <source>
        <dbReference type="Proteomes" id="UP000204551"/>
    </source>
</evidence>
<feature type="transmembrane region" description="Helical" evidence="1">
    <location>
        <begin position="31"/>
        <end position="52"/>
    </location>
</feature>
<dbReference type="EMBL" id="CP022515">
    <property type="protein sequence ID" value="ASO05561.1"/>
    <property type="molecule type" value="Genomic_DNA"/>
</dbReference>
<dbReference type="SUPFAM" id="SSF49899">
    <property type="entry name" value="Concanavalin A-like lectins/glucanases"/>
    <property type="match status" value="1"/>
</dbReference>
<dbReference type="Gene3D" id="3.60.10.10">
    <property type="entry name" value="Endonuclease/exonuclease/phosphatase"/>
    <property type="match status" value="1"/>
</dbReference>
<keyword evidence="1" id="KW-1133">Transmembrane helix</keyword>
<gene>
    <name evidence="3" type="ORF">AREALGSMS7_02103</name>
</gene>
<dbReference type="eggNOG" id="COG0708">
    <property type="taxonomic scope" value="Bacteria"/>
</dbReference>
<dbReference type="InterPro" id="IPR036691">
    <property type="entry name" value="Endo/exonu/phosph_ase_sf"/>
</dbReference>
<name>A0A221UXE4_9FLAO</name>
<keyword evidence="3" id="KW-0430">Lectin</keyword>
<dbReference type="SUPFAM" id="SSF56219">
    <property type="entry name" value="DNase I-like"/>
    <property type="match status" value="1"/>
</dbReference>
<dbReference type="InterPro" id="IPR005135">
    <property type="entry name" value="Endo/exonuclease/phosphatase"/>
</dbReference>
<accession>A0A221UXE4</accession>
<dbReference type="STRING" id="616991.GCA_000733925_00401"/>
<evidence type="ECO:0000259" key="2">
    <source>
        <dbReference type="Pfam" id="PF03372"/>
    </source>
</evidence>
<dbReference type="Proteomes" id="UP000204551">
    <property type="component" value="Chromosome"/>
</dbReference>
<dbReference type="Pfam" id="PF03372">
    <property type="entry name" value="Exo_endo_phos"/>
    <property type="match status" value="1"/>
</dbReference>